<evidence type="ECO:0000256" key="3">
    <source>
        <dbReference type="ARBA" id="ARBA00022630"/>
    </source>
</evidence>
<dbReference type="PANTHER" id="PTHR43014:SF2">
    <property type="entry name" value="MERCURIC REDUCTASE"/>
    <property type="match status" value="1"/>
</dbReference>
<dbReference type="InterPro" id="IPR004099">
    <property type="entry name" value="Pyr_nucl-diS_OxRdtase_dimer"/>
</dbReference>
<comment type="cofactor">
    <cofactor evidence="1">
        <name>FAD</name>
        <dbReference type="ChEBI" id="CHEBI:57692"/>
    </cofactor>
</comment>
<dbReference type="PRINTS" id="PR00411">
    <property type="entry name" value="PNDRDTASEI"/>
</dbReference>
<comment type="similarity">
    <text evidence="2">Belongs to the class-I pyridine nucleotide-disulfide oxidoreductase family.</text>
</comment>
<name>A0ABY4GBV1_9BACT</name>
<sequence>MNHSFDALIIGAGQAGPSLAGRLTAAGWTVGLVERKNFGGTCVNTGCTPTKAMIASAKAAHTLRQAANYGLGPVPEFTVNLAQVKARKDSIVASSRAGLEKWLQQMPNCTVFRGTARFLSPTTMQVGDEVLEAKHIFLNVGGRPASPPLPGISEVPYLTSTTLLALEELPTHLVIVGAGAVGLEFAQMFRRLGSEVTIVERSRRLLPHDDEDVSAAVADILAAEGITLRLGAECISLGQEEGQPVVHVSCEDDPSPSRGSHLLLAMGRQPNTDDLALEKAGLQADARGYLPVDEELRTAVPGIWALGDCNGRGAFTHTAYNDFEIVAANLLDQGQRRLSDRLPAWAVYLDPPYAKVGLTEAEVRAAGTPALMGKRPMTKVGRAVEKGETQGFMKVLVHAETDQILGASIVGTGGDEAIHCIITAMYAQQTAAFMRRNVFIHPTVSELIPTVFGELKPLDTTVKPAADK</sequence>
<evidence type="ECO:0000256" key="1">
    <source>
        <dbReference type="ARBA" id="ARBA00001974"/>
    </source>
</evidence>
<dbReference type="EMBL" id="CP095061">
    <property type="protein sequence ID" value="UOQ68327.1"/>
    <property type="molecule type" value="Genomic_DNA"/>
</dbReference>
<dbReference type="SUPFAM" id="SSF51905">
    <property type="entry name" value="FAD/NAD(P)-binding domain"/>
    <property type="match status" value="1"/>
</dbReference>
<dbReference type="PANTHER" id="PTHR43014">
    <property type="entry name" value="MERCURIC REDUCTASE"/>
    <property type="match status" value="1"/>
</dbReference>
<evidence type="ECO:0000259" key="5">
    <source>
        <dbReference type="Pfam" id="PF02852"/>
    </source>
</evidence>
<dbReference type="RefSeq" id="WP_245125308.1">
    <property type="nucleotide sequence ID" value="NZ_CP095061.1"/>
</dbReference>
<keyword evidence="8" id="KW-1185">Reference proteome</keyword>
<dbReference type="Proteomes" id="UP000830401">
    <property type="component" value="Chromosome"/>
</dbReference>
<keyword evidence="4" id="KW-0274">FAD</keyword>
<dbReference type="Gene3D" id="3.30.390.30">
    <property type="match status" value="1"/>
</dbReference>
<dbReference type="NCBIfam" id="NF004992">
    <property type="entry name" value="PRK06370.1-4"/>
    <property type="match status" value="1"/>
</dbReference>
<dbReference type="InterPro" id="IPR016156">
    <property type="entry name" value="FAD/NAD-linked_Rdtase_dimer_sf"/>
</dbReference>
<accession>A0ABY4GBV1</accession>
<reference evidence="7" key="1">
    <citation type="submission" date="2022-04" db="EMBL/GenBank/DDBJ databases">
        <title>Hymenobacter sp. isolated from the air.</title>
        <authorList>
            <person name="Won M."/>
            <person name="Lee C.-M."/>
            <person name="Woen H.-Y."/>
            <person name="Kwon S.-W."/>
        </authorList>
    </citation>
    <scope>NUCLEOTIDE SEQUENCE</scope>
    <source>
        <strain evidence="7">5420S-77</strain>
    </source>
</reference>
<dbReference type="InterPro" id="IPR023753">
    <property type="entry name" value="FAD/NAD-binding_dom"/>
</dbReference>
<evidence type="ECO:0000256" key="2">
    <source>
        <dbReference type="ARBA" id="ARBA00007532"/>
    </source>
</evidence>
<feature type="domain" description="FAD/NAD(P)-binding" evidence="6">
    <location>
        <begin position="6"/>
        <end position="321"/>
    </location>
</feature>
<evidence type="ECO:0000313" key="7">
    <source>
        <dbReference type="EMBL" id="UOQ68327.1"/>
    </source>
</evidence>
<dbReference type="PIRSF" id="PIRSF000350">
    <property type="entry name" value="Mercury_reductase_MerA"/>
    <property type="match status" value="1"/>
</dbReference>
<dbReference type="InterPro" id="IPR036188">
    <property type="entry name" value="FAD/NAD-bd_sf"/>
</dbReference>
<dbReference type="InterPro" id="IPR001100">
    <property type="entry name" value="Pyr_nuc-diS_OxRdtase"/>
</dbReference>
<dbReference type="Pfam" id="PF02852">
    <property type="entry name" value="Pyr_redox_dim"/>
    <property type="match status" value="1"/>
</dbReference>
<evidence type="ECO:0000259" key="6">
    <source>
        <dbReference type="Pfam" id="PF07992"/>
    </source>
</evidence>
<dbReference type="PRINTS" id="PR00368">
    <property type="entry name" value="FADPNR"/>
</dbReference>
<evidence type="ECO:0000256" key="4">
    <source>
        <dbReference type="ARBA" id="ARBA00022827"/>
    </source>
</evidence>
<organism evidence="7 8">
    <name type="scientific">Hymenobacter volaticus</name>
    <dbReference type="NCBI Taxonomy" id="2932254"/>
    <lineage>
        <taxon>Bacteria</taxon>
        <taxon>Pseudomonadati</taxon>
        <taxon>Bacteroidota</taxon>
        <taxon>Cytophagia</taxon>
        <taxon>Cytophagales</taxon>
        <taxon>Hymenobacteraceae</taxon>
        <taxon>Hymenobacter</taxon>
    </lineage>
</organism>
<dbReference type="Gene3D" id="3.50.50.60">
    <property type="entry name" value="FAD/NAD(P)-binding domain"/>
    <property type="match status" value="2"/>
</dbReference>
<evidence type="ECO:0000313" key="8">
    <source>
        <dbReference type="Proteomes" id="UP000830401"/>
    </source>
</evidence>
<protein>
    <submittedName>
        <fullName evidence="7">FAD-containing oxidoreductase</fullName>
    </submittedName>
</protein>
<keyword evidence="3" id="KW-0285">Flavoprotein</keyword>
<proteinExistence type="inferred from homology"/>
<dbReference type="Pfam" id="PF07992">
    <property type="entry name" value="Pyr_redox_2"/>
    <property type="match status" value="1"/>
</dbReference>
<gene>
    <name evidence="7" type="ORF">MUN86_11005</name>
</gene>
<feature type="domain" description="Pyridine nucleotide-disulphide oxidoreductase dimerisation" evidence="5">
    <location>
        <begin position="345"/>
        <end position="449"/>
    </location>
</feature>
<dbReference type="SUPFAM" id="SSF55424">
    <property type="entry name" value="FAD/NAD-linked reductases, dimerisation (C-terminal) domain"/>
    <property type="match status" value="1"/>
</dbReference>